<dbReference type="Pfam" id="PF22191">
    <property type="entry name" value="IBR_1"/>
    <property type="match status" value="1"/>
</dbReference>
<keyword evidence="12" id="KW-1185">Reference proteome</keyword>
<dbReference type="InterPro" id="IPR044066">
    <property type="entry name" value="TRIAD_supradom"/>
</dbReference>
<keyword evidence="3" id="KW-0677">Repeat</keyword>
<feature type="coiled-coil region" evidence="7">
    <location>
        <begin position="116"/>
        <end position="171"/>
    </location>
</feature>
<feature type="region of interest" description="Disordered" evidence="8">
    <location>
        <begin position="4420"/>
        <end position="4447"/>
    </location>
</feature>
<dbReference type="InterPro" id="IPR002867">
    <property type="entry name" value="IBR_dom"/>
</dbReference>
<protein>
    <recommendedName>
        <fullName evidence="10">RING-type domain-containing protein</fullName>
    </recommendedName>
</protein>
<feature type="compositionally biased region" description="Basic and acidic residues" evidence="8">
    <location>
        <begin position="3425"/>
        <end position="3438"/>
    </location>
</feature>
<evidence type="ECO:0000256" key="9">
    <source>
        <dbReference type="SAM" id="Phobius"/>
    </source>
</evidence>
<dbReference type="PROSITE" id="PS51873">
    <property type="entry name" value="TRIAD"/>
    <property type="match status" value="1"/>
</dbReference>
<keyword evidence="6" id="KW-0862">Zinc</keyword>
<dbReference type="InterPro" id="IPR036890">
    <property type="entry name" value="HATPase_C_sf"/>
</dbReference>
<evidence type="ECO:0000256" key="1">
    <source>
        <dbReference type="ARBA" id="ARBA00022679"/>
    </source>
</evidence>
<dbReference type="Pfam" id="PF26639">
    <property type="entry name" value="Het-6_barrel"/>
    <property type="match status" value="1"/>
</dbReference>
<feature type="region of interest" description="Disordered" evidence="8">
    <location>
        <begin position="1"/>
        <end position="24"/>
    </location>
</feature>
<dbReference type="PANTHER" id="PTHR24148:SF73">
    <property type="entry name" value="HET DOMAIN PROTEIN (AFU_ORTHOLOGUE AFUA_8G01020)"/>
    <property type="match status" value="1"/>
</dbReference>
<dbReference type="InterPro" id="IPR010730">
    <property type="entry name" value="HET"/>
</dbReference>
<feature type="region of interest" description="Disordered" evidence="8">
    <location>
        <begin position="3387"/>
        <end position="3450"/>
    </location>
</feature>
<evidence type="ECO:0000256" key="5">
    <source>
        <dbReference type="ARBA" id="ARBA00022786"/>
    </source>
</evidence>
<dbReference type="Gene3D" id="1.20.120.1750">
    <property type="match status" value="1"/>
</dbReference>
<feature type="region of interest" description="Disordered" evidence="8">
    <location>
        <begin position="3487"/>
        <end position="3546"/>
    </location>
</feature>
<feature type="coiled-coil region" evidence="7">
    <location>
        <begin position="197"/>
        <end position="224"/>
    </location>
</feature>
<gene>
    <name evidence="11" type="ORF">G7Y89_g4978</name>
</gene>
<feature type="region of interest" description="Disordered" evidence="8">
    <location>
        <begin position="862"/>
        <end position="882"/>
    </location>
</feature>
<organism evidence="11 12">
    <name type="scientific">Cudoniella acicularis</name>
    <dbReference type="NCBI Taxonomy" id="354080"/>
    <lineage>
        <taxon>Eukaryota</taxon>
        <taxon>Fungi</taxon>
        <taxon>Dikarya</taxon>
        <taxon>Ascomycota</taxon>
        <taxon>Pezizomycotina</taxon>
        <taxon>Leotiomycetes</taxon>
        <taxon>Helotiales</taxon>
        <taxon>Tricladiaceae</taxon>
        <taxon>Cudoniella</taxon>
    </lineage>
</organism>
<proteinExistence type="predicted"/>
<evidence type="ECO:0000259" key="10">
    <source>
        <dbReference type="PROSITE" id="PS51873"/>
    </source>
</evidence>
<keyword evidence="1" id="KW-0808">Transferase</keyword>
<keyword evidence="7" id="KW-0175">Coiled coil</keyword>
<dbReference type="PANTHER" id="PTHR24148">
    <property type="entry name" value="ANKYRIN REPEAT DOMAIN-CONTAINING PROTEIN 39 HOMOLOG-RELATED"/>
    <property type="match status" value="1"/>
</dbReference>
<keyword evidence="9" id="KW-0472">Membrane</keyword>
<dbReference type="Pfam" id="PF06985">
    <property type="entry name" value="HET"/>
    <property type="match status" value="3"/>
</dbReference>
<dbReference type="GO" id="GO:0016740">
    <property type="term" value="F:transferase activity"/>
    <property type="evidence" value="ECO:0007669"/>
    <property type="project" value="UniProtKB-KW"/>
</dbReference>
<keyword evidence="2" id="KW-0479">Metal-binding</keyword>
<feature type="compositionally biased region" description="Polar residues" evidence="8">
    <location>
        <begin position="3494"/>
        <end position="3546"/>
    </location>
</feature>
<evidence type="ECO:0000313" key="11">
    <source>
        <dbReference type="EMBL" id="KAF4633144.1"/>
    </source>
</evidence>
<dbReference type="InterPro" id="IPR052895">
    <property type="entry name" value="HetReg/Transcr_Mod"/>
</dbReference>
<dbReference type="Gene3D" id="3.30.565.10">
    <property type="entry name" value="Histidine kinase-like ATPase, C-terminal domain"/>
    <property type="match status" value="1"/>
</dbReference>
<feature type="domain" description="RING-type" evidence="10">
    <location>
        <begin position="344"/>
        <end position="703"/>
    </location>
</feature>
<keyword evidence="9" id="KW-1133">Transmembrane helix</keyword>
<keyword evidence="5" id="KW-0833">Ubl conjugation pathway</keyword>
<evidence type="ECO:0000313" key="12">
    <source>
        <dbReference type="Proteomes" id="UP000566819"/>
    </source>
</evidence>
<dbReference type="SUPFAM" id="SSF55874">
    <property type="entry name" value="ATPase domain of HSP90 chaperone/DNA topoisomerase II/histidine kinase"/>
    <property type="match status" value="1"/>
</dbReference>
<keyword evidence="4" id="KW-0863">Zinc-finger</keyword>
<evidence type="ECO:0000256" key="2">
    <source>
        <dbReference type="ARBA" id="ARBA00022723"/>
    </source>
</evidence>
<evidence type="ECO:0000256" key="7">
    <source>
        <dbReference type="SAM" id="Coils"/>
    </source>
</evidence>
<feature type="compositionally biased region" description="Basic and acidic residues" evidence="8">
    <location>
        <begin position="57"/>
        <end position="69"/>
    </location>
</feature>
<keyword evidence="9" id="KW-0812">Transmembrane</keyword>
<name>A0A8H4RQK3_9HELO</name>
<dbReference type="NCBIfam" id="NF047352">
    <property type="entry name" value="P_loop_sacsin"/>
    <property type="match status" value="1"/>
</dbReference>
<evidence type="ECO:0000256" key="3">
    <source>
        <dbReference type="ARBA" id="ARBA00022737"/>
    </source>
</evidence>
<dbReference type="SMART" id="SM00647">
    <property type="entry name" value="IBR"/>
    <property type="match status" value="1"/>
</dbReference>
<dbReference type="GO" id="GO:0008270">
    <property type="term" value="F:zinc ion binding"/>
    <property type="evidence" value="ECO:0007669"/>
    <property type="project" value="UniProtKB-KW"/>
</dbReference>
<reference evidence="11 12" key="1">
    <citation type="submission" date="2020-03" db="EMBL/GenBank/DDBJ databases">
        <title>Draft Genome Sequence of Cudoniella acicularis.</title>
        <authorList>
            <person name="Buettner E."/>
            <person name="Kellner H."/>
        </authorList>
    </citation>
    <scope>NUCLEOTIDE SEQUENCE [LARGE SCALE GENOMIC DNA]</scope>
    <source>
        <strain evidence="11 12">DSM 108380</strain>
    </source>
</reference>
<feature type="transmembrane region" description="Helical" evidence="9">
    <location>
        <begin position="754"/>
        <end position="778"/>
    </location>
</feature>
<evidence type="ECO:0000256" key="6">
    <source>
        <dbReference type="ARBA" id="ARBA00022833"/>
    </source>
</evidence>
<sequence>MTPSWKKLSTRLSQVDDAKDDEDLDRKRATIVPISKPIFIQLDTSYQKSLLDPQHKVEGYERPSNRHEQAVTPQQSECENLSDEKHYLEAENGSISNSDHQLKKPQGLSTHDEDLITSLNRQLQEEKAKVESLTNSCNDKALELSSMENVMRVLKEHNQQLQIKVTGLETDPVPGNRKSEAVLQSFFDRHTKLKASYEDLLSKLTEEKDLRKSLEESTQILESEAEHSRVLISELESEVYSLELSRPTTLRSLLTLRVVEQRTTLPSDDDEIETDHRLTKSLEWIPVGLQQIELDKICTSVEIQDFATKLRKGQAYNLFYKRVSLHTCAVCSKAKFNIKLSAHPRHKSLEWLNEYLGKSRYFTCCQNKVCKECFKKHLLDTLASGWWLVLDTLQWFPCPRKACKKALGISYVKAEAFRRALQSLDLKPSDNALQEAAELTQHLVRTNVMYSPFDPRFDIALVDETGCIPEFTPGTIYNAILDDSLTPIPLFMKFFRREKKPRECMACSKAMFEIDYGSVDEWLNICEGFRGSWMWNILVFPTSAIQSCDHEFEICRACTSEHIRNTLVSGGPSACANLTCPQCSRKLAHHEVHELADAETVAKYEKFLLQTFLSNEENFRWCLNPVCESGQLCNPPPPKGKIKTHTKKCPNENCEANIQKGEYCFHMTCSQCRYEFCWECLAPWREIRLLGQEAHEIGCFFRTSDLSAMALRGENLEVALGDGFNDAMALRAAMDQAARSEGEVKMGLTLAQKLGIWIGIGLLIFLVFFLYCWCFAFSRREQRASAPPDAAMTLPIAEREQYREQWHRVSRDGRWEEMEFARHSTSEGIREMSPAQVQAALEQSEAVRRQYREQWHLVSQQGIESARPGSSDGSHGIPPRQMGYPQIPFELPSPHQSEAVREHYLEQWSMNRGNDNQPPQLFQPIRHSQNQSIDSDRRAHDQVVAESGISRLPLKARNTDSTLGNDSLQNAESGIWQDAAMTAEAQLDPYKYSPLKERSSIRLLRIEPGHRVEPLKCNFLDTNIGSPQTYEAISYVWGNYELSETIECNSKSLRITKSLESALRRIRLTDQSRLVWADAICIDQENLDERGQQVKLMQQVYSHAVRVLVWLGNHNNEKIKTAIDLADRISRLASKEVGNVDIPSPKNVQWLALADLFDCNWFWRLWVIQEITSAPTGLLLWGDHEIPWQKVGLTAAWLRATGYEVFHHSPMTGVFNAYLMYGITEEGRQGIKTTSFLGLMSLTRQFHSTDLRDRVYAILGLPHTDRDAEDGSKSIEPDYTKTVEQVYFELAQKMLVVTDSLKLLSAVQHGPALEEEGDLPSWVPRWDRLYTYQLTPGTQRYSASTGLSPAKISTPIPSNPLSTSKLRVQGFRFQTIAMISDVFGRGATVSSLWHSILTTWKTLIEPLTSDPTAHHTGGKTVRAFQEALTAGKDWYGEVAEQQEAFRDFSDFCCRVNENSHLASEILPPPINDGSLVACVSEEWRGGSYQRFLEAAKNGCGGRRLFVTQKRWIGLGPAAQGEGCYRLVGEAYIPGLMNVKMAYRYTPLNEDRGEIRLITLLAGSFSDKVEVRIHHAAFPDDKTTVPKFEALSYTWGVIGNPVEITVGTHSPGAILARLPVSKNLATALPYLRHEEKDRTLWIDAICINQEDHNERSSQVQKMGRIYSQAERVLAWLGPAESHSHHAIETLDSLAARISVDWSTQEIQPISDKLNEWADLMISLPFNDADWDAIQSLCSRSWFERLWIRQEIWLANKADLICGNSVLSWESFRKAIWCIYNKPRTIEVESFWDRMELLETLVNNNDCGSLGYEIFRSRHSKCLDPRDRIYAMLGLITEDKSQWTVTPDYSTNVSHVYKNVAIGYIDAFSDLNFLRFCDIGARECGRDLPSWAPDWQCLLSSAPLLPTYSAHGLASAKIRFEGDTLHALGLLIGSVKIAAEIKMDSNMFYGDAVLDIQHFAAPHMPDTTEPQYQVQLDALCRTLVVDEFEEPPSPSLTEMAARTALSKMLRCTRTDCNSLLIDDRDIQLYLNKAQWCCTRRSLISTSNGLLGLAPKATQVGDIVCVLLGCTNPLVMRRTTENSNRYEVVGECYVDSIMRGEAFLGPLPEGITQVTKFDEQLGYDRQAFLNHHTSKIQFVDPRYDSYLGGGLGERLKSEDCDGDEDQNRDNIIEIMRVRGVDLDCNEMELTPAQAKAKSHIEGISRKKVQYADDGKEGVVADLQGALKILSEQLYNKSTHFLLELIQNADDNSYEAGTRPTLNLTYSNGQLRVDCNEDGFTRENVDAICAIGSSSKVRIDQKGRYIGHKGIGFKSVFKAADVVHIYSRNYSFKFDKTNEPLGMINPIWEDPPDGIPPQHTSFCLQLSNDSIHFKRDELIKDLHSTDSRVLIFLNKLEELHLSILSDTEPRWEITLTKKVGHKNGIPIITLKENHKVLEYVVSKDQVELPIEGGTGHRISEIILAFPLVDSDNQTETTEAEPQKVYAFLPVRDYGFKFLLQADFALTANREDLDESHPRNKLLYKAIQNAFKKAVEDLSSSILRYSWLRYLPRARPAGLLRWLGLEIECSLFHLPILESCAGLMTPPTSLKFIPLKFRDNMGIPFTLCSDTEAKYLSPKYHAQFAEALTAIGVKELSFDAFLEDLDWFANNNYQQFQQKVPEWHSQLAQALLPELGTTSSLTALKRVKIIPLRGGEWVSAENNTIFFSENNSQVSIPDGIQVLVVDPAVARDSHRQNLFTGLGVKQHDTSNICRLIMDLHQDSTKASSLSPNQLISHAEFLYRSDYKPPQDQELWFATDLDGKCQGSQLYVDMGTESTSAAANFFHVDEGFPFLHGDYLLLFPDQNEKWLLWLSENFGLSSVPRLVTFPRKDDFALSGDFQHLFRTQLSSKVLSLLRDNWKYYSKWIEESTHDAPGSLLEQSRTKVRTQLASTLVLCLNGRTHRLGKTSLPALDPDFSLGSHFAVLDISDPDDRRWQVLQCLGVAVKKDLYFYLLCFENMQSSEVPIEDAIHLYEEVQSRYTENEQRLIKFADENPIVYIPPINDDEYPRWVKHQDCVWREGTANISPSGYALENHYPSCKKLFCSILGVYDNDIELLLAEAGKINTSSNLTDIAHLLIRISNALMGRSVETLRLIQKLTSANIFPVRTSAEEGKFDRLTSKDDPRDWFIADRPHLLGSFREKITLLAFTIEEVSQLDNLFGVFRLDHRRLSRVASGRPRPRGELSRNEDYAEDFRQKAAFVARLVPRYAKQRLPSLYSRLRSIAVYEATSVRQNWSVVSDGHRIYGRERSVRVALDEKENWLYLFMTKEDINSPLAPVELIDRISLFCDIKDSKSITILCSVLSRMSTKALQDLFQRQGIPDAKELYELQEKKGWGIDYSTELLCDEQQLTNQTHPQTKKSSKKPSLLSHKKNATEETSKAEYPIGEKISAEQEKTAEEKPAQQHANLSDDAAERQRIPWKKIVGAKGDGITVGADSKMDAYEDLNFSSPSSLLKSSNQRQDVNNKSNQVAQNHEPSLPKNQKSGGLTYPTQPTAAKEATVSSQNASSDQKIGIPTRYHFKSEFSKSSIPRMEASDNILVRGELITSNFFQRRIGRSYAPEAHWTSPLRSQVGYPKFTGDSNTHASFTFTNCRKRVTDILIHHGHRTAENWRAWPPVYHVDVATTTGQPESFFPLSVGQLDRRWVELSVRYYQARKYALQSASAPEHVLILVKISKVQSDIDFRFFVDPWQLYLADSLRLQPGTFFKATIGEPPRKTSPPRQVKGQMKGRSRLRNILGLCVPHEDEGENEDVDIGNSATELDLSRSVRVGDTKRLGPYPYKTLRGANQIRLLNLLPGENGTMLKGIIRHTSLEKPEPYQALSYVWGDPTGDHVLQTPEGLIRIYSSLHSALQSLRDTQKERMIWVDAICINQDDKKDKDKQIPLMAKIYNSATFVIAYLGVGADDSNLALQTLQQIKTKAAEPKTWPSDLQPIPGSWEDNFIPPANDSTWTALGALFARRWFNRVWIIQEVVVAAKVIVVCGDWMDDWNELYKAVLIARREIITGGEEYRALRSTFEAFMTLAGARERDDESFDWALYNLLEKFRYADATIESDRMFALLNLAADRNTQPQLFEQNYDLPFETVVLRYASAFVRQGRTLPMIYSAGLSLARNNDLFPSWTPDWTAKTRGTLFDALERGVPHAPETNIPLRSTVQEDAEDELLLSGVLLVDEIIYVSEATNTPEMLPQYLNEVENVISSRISAYPTGERRSNLKWKVPIANAEVPMVAAFNPLKLQDSYHALMGLLEEGISPYNQEDMHEGMPNINGEMGNSQPQNAWVVSQDYLSALQGTFLGWRFVVTDRGYVGIAPNFTRVGDVVSLLGGSKVAFLIRESRTRQAYHLCNSTLLPSILMASNGQATSPRASAASPESELSINSARSSFINSGTHDFDSIARPPISRSSNEEASSSASEPFRSSRVVNAIESTTTSMIPESKLSVSEHVVWKVHWTAPTKMTANELDFNASTFVDVRLRGTKAWNPANRNYTSYFFGGYDFTWLSAQEFRYTCTTWEILYHISWDTSGNIQTIREPFNWKHLQPYATMTAIYNSKSWAYSIIMGPISSFIAGLVSYVDMVTMPADDGQGCIGTDDCYQLETISQVAPYETRLEETALSTSLHLDPKYRISTVGSSGNKSMRELIEELSRNITLSLFNNSRLCVLVGLRAYQINGVSCDASFSGIISTTENPTLDALTKGHSLGAQPLRKEIAKTKLMIGVLEGGDNLDDASRLGFGLLGKPDTAGTSEGFAGQFREEIPFAQLLDFNLIARVDIP</sequence>
<dbReference type="EMBL" id="JAAMPI010000285">
    <property type="protein sequence ID" value="KAF4633144.1"/>
    <property type="molecule type" value="Genomic_DNA"/>
</dbReference>
<evidence type="ECO:0000256" key="8">
    <source>
        <dbReference type="SAM" id="MobiDB-lite"/>
    </source>
</evidence>
<comment type="caution">
    <text evidence="11">The sequence shown here is derived from an EMBL/GenBank/DDBJ whole genome shotgun (WGS) entry which is preliminary data.</text>
</comment>
<feature type="region of interest" description="Disordered" evidence="8">
    <location>
        <begin position="57"/>
        <end position="80"/>
    </location>
</feature>
<evidence type="ECO:0000256" key="4">
    <source>
        <dbReference type="ARBA" id="ARBA00022771"/>
    </source>
</evidence>
<accession>A0A8H4RQK3</accession>
<dbReference type="Proteomes" id="UP000566819">
    <property type="component" value="Unassembled WGS sequence"/>
</dbReference>
<dbReference type="SUPFAM" id="SSF57850">
    <property type="entry name" value="RING/U-box"/>
    <property type="match status" value="1"/>
</dbReference>
<dbReference type="OrthoDB" id="1431934at2759"/>
<feature type="compositionally biased region" description="Low complexity" evidence="8">
    <location>
        <begin position="4433"/>
        <end position="4447"/>
    </location>
</feature>